<keyword evidence="1" id="KW-1133">Transmembrane helix</keyword>
<accession>A0A1I1RGZ3</accession>
<evidence type="ECO:0000313" key="3">
    <source>
        <dbReference type="Proteomes" id="UP000243950"/>
    </source>
</evidence>
<proteinExistence type="predicted"/>
<sequence>MDDASRAALLSELQAQADGPQQRHEIHERASGQALCSALGAALLLFIGGWLVSLPSIIHMRSAQWLCWVPGALLLAAGLALLACAEAFSRRNGRRAMLLTADGVQFANAREATPWDCFDAFEIQQHHLRLALVFSVMAGQRVQGLTPPCFKSLAAPDARLVAAGMRLRLWLFNPMLDGRRLDIEELTELLYAYLQAAQARRTLGKLFPEVQRFSAVRHSTGQ</sequence>
<keyword evidence="1" id="KW-0812">Transmembrane</keyword>
<name>A0A1I1RGZ3_PSEOC</name>
<evidence type="ECO:0000313" key="2">
    <source>
        <dbReference type="EMBL" id="SFD33604.1"/>
    </source>
</evidence>
<dbReference type="Proteomes" id="UP000243950">
    <property type="component" value="Unassembled WGS sequence"/>
</dbReference>
<dbReference type="RefSeq" id="WP_093500136.1">
    <property type="nucleotide sequence ID" value="NZ_BSSG01000001.1"/>
</dbReference>
<feature type="transmembrane region" description="Helical" evidence="1">
    <location>
        <begin position="32"/>
        <end position="51"/>
    </location>
</feature>
<reference evidence="3" key="1">
    <citation type="submission" date="2016-10" db="EMBL/GenBank/DDBJ databases">
        <authorList>
            <person name="Varghese N."/>
            <person name="Submissions S."/>
        </authorList>
    </citation>
    <scope>NUCLEOTIDE SEQUENCE [LARGE SCALE GENOMIC DNA]</scope>
    <source>
        <strain evidence="3">JCM 2783</strain>
    </source>
</reference>
<keyword evidence="1" id="KW-0472">Membrane</keyword>
<dbReference type="EMBL" id="FOMO01000001">
    <property type="protein sequence ID" value="SFD33604.1"/>
    <property type="molecule type" value="Genomic_DNA"/>
</dbReference>
<protein>
    <submittedName>
        <fullName evidence="2">Uncharacterized protein</fullName>
    </submittedName>
</protein>
<keyword evidence="3" id="KW-1185">Reference proteome</keyword>
<organism evidence="2 3">
    <name type="scientific">Pseudomonas straminea</name>
    <dbReference type="NCBI Taxonomy" id="47882"/>
    <lineage>
        <taxon>Bacteria</taxon>
        <taxon>Pseudomonadati</taxon>
        <taxon>Pseudomonadota</taxon>
        <taxon>Gammaproteobacteria</taxon>
        <taxon>Pseudomonadales</taxon>
        <taxon>Pseudomonadaceae</taxon>
        <taxon>Phytopseudomonas</taxon>
    </lineage>
</organism>
<feature type="transmembrane region" description="Helical" evidence="1">
    <location>
        <begin position="63"/>
        <end position="88"/>
    </location>
</feature>
<gene>
    <name evidence="2" type="ORF">SAMN05216372_101211</name>
</gene>
<dbReference type="AlphaFoldDB" id="A0A1I1RGZ3"/>
<evidence type="ECO:0000256" key="1">
    <source>
        <dbReference type="SAM" id="Phobius"/>
    </source>
</evidence>